<organism evidence="2 3">
    <name type="scientific">Myotis brandtii</name>
    <name type="common">Brandt's bat</name>
    <dbReference type="NCBI Taxonomy" id="109478"/>
    <lineage>
        <taxon>Eukaryota</taxon>
        <taxon>Metazoa</taxon>
        <taxon>Chordata</taxon>
        <taxon>Craniata</taxon>
        <taxon>Vertebrata</taxon>
        <taxon>Euteleostomi</taxon>
        <taxon>Mammalia</taxon>
        <taxon>Eutheria</taxon>
        <taxon>Laurasiatheria</taxon>
        <taxon>Chiroptera</taxon>
        <taxon>Yangochiroptera</taxon>
        <taxon>Vespertilionidae</taxon>
        <taxon>Myotis</taxon>
    </lineage>
</organism>
<dbReference type="EMBL" id="KE161800">
    <property type="protein sequence ID" value="EPQ05400.1"/>
    <property type="molecule type" value="Genomic_DNA"/>
</dbReference>
<sequence>MKQAQGDDLQGQSHHTLHMLTLGRSAHLPPSTVATLEIQKGQVACLSDGEISRNKAGICPCDLHQCSTALCPGGGTSLL</sequence>
<evidence type="ECO:0000256" key="1">
    <source>
        <dbReference type="SAM" id="MobiDB-lite"/>
    </source>
</evidence>
<proteinExistence type="predicted"/>
<name>S7MPV4_MYOBR</name>
<dbReference type="Proteomes" id="UP000052978">
    <property type="component" value="Unassembled WGS sequence"/>
</dbReference>
<keyword evidence="3" id="KW-1185">Reference proteome</keyword>
<dbReference type="AlphaFoldDB" id="S7MPV4"/>
<evidence type="ECO:0000313" key="2">
    <source>
        <dbReference type="EMBL" id="EPQ05400.1"/>
    </source>
</evidence>
<gene>
    <name evidence="2" type="ORF">D623_10035245</name>
</gene>
<protein>
    <submittedName>
        <fullName evidence="2">Uncharacterized protein</fullName>
    </submittedName>
</protein>
<feature type="region of interest" description="Disordered" evidence="1">
    <location>
        <begin position="1"/>
        <end position="23"/>
    </location>
</feature>
<accession>S7MPV4</accession>
<reference evidence="2 3" key="1">
    <citation type="journal article" date="2013" name="Nat. Commun.">
        <title>Genome analysis reveals insights into physiology and longevity of the Brandt's bat Myotis brandtii.</title>
        <authorList>
            <person name="Seim I."/>
            <person name="Fang X."/>
            <person name="Xiong Z."/>
            <person name="Lobanov A.V."/>
            <person name="Huang Z."/>
            <person name="Ma S."/>
            <person name="Feng Y."/>
            <person name="Turanov A.A."/>
            <person name="Zhu Y."/>
            <person name="Lenz T.L."/>
            <person name="Gerashchenko M.V."/>
            <person name="Fan D."/>
            <person name="Hee Yim S."/>
            <person name="Yao X."/>
            <person name="Jordan D."/>
            <person name="Xiong Y."/>
            <person name="Ma Y."/>
            <person name="Lyapunov A.N."/>
            <person name="Chen G."/>
            <person name="Kulakova O.I."/>
            <person name="Sun Y."/>
            <person name="Lee S.G."/>
            <person name="Bronson R.T."/>
            <person name="Moskalev A.A."/>
            <person name="Sunyaev S.R."/>
            <person name="Zhang G."/>
            <person name="Krogh A."/>
            <person name="Wang J."/>
            <person name="Gladyshev V.N."/>
        </authorList>
    </citation>
    <scope>NUCLEOTIDE SEQUENCE [LARGE SCALE GENOMIC DNA]</scope>
</reference>
<evidence type="ECO:0000313" key="3">
    <source>
        <dbReference type="Proteomes" id="UP000052978"/>
    </source>
</evidence>